<dbReference type="AlphaFoldDB" id="A0AAV7F9U9"/>
<gene>
    <name evidence="2" type="ORF">H6P81_002376</name>
</gene>
<comment type="caution">
    <text evidence="2">The sequence shown here is derived from an EMBL/GenBank/DDBJ whole genome shotgun (WGS) entry which is preliminary data.</text>
</comment>
<proteinExistence type="predicted"/>
<dbReference type="EMBL" id="JAINDJ010000002">
    <property type="protein sequence ID" value="KAG9457868.1"/>
    <property type="molecule type" value="Genomic_DNA"/>
</dbReference>
<name>A0AAV7F9U9_ARIFI</name>
<feature type="transmembrane region" description="Helical" evidence="1">
    <location>
        <begin position="73"/>
        <end position="91"/>
    </location>
</feature>
<feature type="transmembrane region" description="Helical" evidence="1">
    <location>
        <begin position="21"/>
        <end position="41"/>
    </location>
</feature>
<feature type="transmembrane region" description="Helical" evidence="1">
    <location>
        <begin position="213"/>
        <end position="235"/>
    </location>
</feature>
<keyword evidence="1" id="KW-0812">Transmembrane</keyword>
<evidence type="ECO:0000256" key="1">
    <source>
        <dbReference type="SAM" id="Phobius"/>
    </source>
</evidence>
<dbReference type="PANTHER" id="PTHR37172:SF3">
    <property type="entry name" value="TRANSMEMBRANE PROTEIN"/>
    <property type="match status" value="1"/>
</dbReference>
<evidence type="ECO:0000313" key="3">
    <source>
        <dbReference type="Proteomes" id="UP000825729"/>
    </source>
</evidence>
<keyword evidence="3" id="KW-1185">Reference proteome</keyword>
<evidence type="ECO:0000313" key="2">
    <source>
        <dbReference type="EMBL" id="KAG9457868.1"/>
    </source>
</evidence>
<reference evidence="2 3" key="1">
    <citation type="submission" date="2021-07" db="EMBL/GenBank/DDBJ databases">
        <title>The Aristolochia fimbriata genome: insights into angiosperm evolution, floral development and chemical biosynthesis.</title>
        <authorList>
            <person name="Jiao Y."/>
        </authorList>
    </citation>
    <scope>NUCLEOTIDE SEQUENCE [LARGE SCALE GENOMIC DNA]</scope>
    <source>
        <strain evidence="2">IBCAS-2021</strain>
        <tissue evidence="2">Leaf</tissue>
    </source>
</reference>
<protein>
    <submittedName>
        <fullName evidence="2">Uncharacterized protein</fullName>
    </submittedName>
</protein>
<keyword evidence="1" id="KW-1133">Transmembrane helix</keyword>
<organism evidence="2 3">
    <name type="scientific">Aristolochia fimbriata</name>
    <name type="common">White veined hardy Dutchman's pipe vine</name>
    <dbReference type="NCBI Taxonomy" id="158543"/>
    <lineage>
        <taxon>Eukaryota</taxon>
        <taxon>Viridiplantae</taxon>
        <taxon>Streptophyta</taxon>
        <taxon>Embryophyta</taxon>
        <taxon>Tracheophyta</taxon>
        <taxon>Spermatophyta</taxon>
        <taxon>Magnoliopsida</taxon>
        <taxon>Magnoliidae</taxon>
        <taxon>Piperales</taxon>
        <taxon>Aristolochiaceae</taxon>
        <taxon>Aristolochia</taxon>
    </lineage>
</organism>
<dbReference type="Proteomes" id="UP000825729">
    <property type="component" value="Unassembled WGS sequence"/>
</dbReference>
<accession>A0AAV7F9U9</accession>
<sequence length="263" mass="29374">MEKWKGAEKRPISRTVLVSSFHLFTLAILGLLLPLSLLLLARLSNAPQLLPFIPHPSLPFTIISFLVDFHPPLLHILISSICLLALLHALTGRDIRPSILVSWTALWVLQFCVGTAVEATIFAGVWPVVAGEGRLTWDQRALFFIGLHETTLFWSRTVVRPLVDDTVYGESREETAAQRVVMGAAFGVVWWWRLKDEVEILGLVVEEKAKVGMAIDVTDFVCLSLYYITLGMGAVRIVKGMVWLLKLCIVRETAQCIDNGDKV</sequence>
<dbReference type="PANTHER" id="PTHR37172">
    <property type="entry name" value="TRANSMEMBRANE PROTEIN"/>
    <property type="match status" value="1"/>
</dbReference>
<feature type="transmembrane region" description="Helical" evidence="1">
    <location>
        <begin position="103"/>
        <end position="129"/>
    </location>
</feature>
<keyword evidence="1" id="KW-0472">Membrane</keyword>